<reference evidence="2" key="1">
    <citation type="submission" date="2016-06" db="EMBL/GenBank/DDBJ databases">
        <title>Parallel loss of symbiosis genes in relatives of nitrogen-fixing non-legume Parasponia.</title>
        <authorList>
            <person name="Van Velzen R."/>
            <person name="Holmer R."/>
            <person name="Bu F."/>
            <person name="Rutten L."/>
            <person name="Van Zeijl A."/>
            <person name="Liu W."/>
            <person name="Santuari L."/>
            <person name="Cao Q."/>
            <person name="Sharma T."/>
            <person name="Shen D."/>
            <person name="Roswanjaya Y."/>
            <person name="Wardhani T."/>
            <person name="Kalhor M.S."/>
            <person name="Jansen J."/>
            <person name="Van den Hoogen J."/>
            <person name="Gungor B."/>
            <person name="Hartog M."/>
            <person name="Hontelez J."/>
            <person name="Verver J."/>
            <person name="Yang W.-C."/>
            <person name="Schijlen E."/>
            <person name="Repin R."/>
            <person name="Schilthuizen M."/>
            <person name="Schranz E."/>
            <person name="Heidstra R."/>
            <person name="Miyata K."/>
            <person name="Fedorova E."/>
            <person name="Kohlen W."/>
            <person name="Bisseling T."/>
            <person name="Smit S."/>
            <person name="Geurts R."/>
        </authorList>
    </citation>
    <scope>NUCLEOTIDE SEQUENCE [LARGE SCALE GENOMIC DNA]</scope>
    <source>
        <strain evidence="2">cv. WU1-14</strain>
    </source>
</reference>
<feature type="non-terminal residue" evidence="1">
    <location>
        <position position="1"/>
    </location>
</feature>
<accession>A0A2P5AXH1</accession>
<keyword evidence="2" id="KW-1185">Reference proteome</keyword>
<organism evidence="1 2">
    <name type="scientific">Parasponia andersonii</name>
    <name type="common">Sponia andersonii</name>
    <dbReference type="NCBI Taxonomy" id="3476"/>
    <lineage>
        <taxon>Eukaryota</taxon>
        <taxon>Viridiplantae</taxon>
        <taxon>Streptophyta</taxon>
        <taxon>Embryophyta</taxon>
        <taxon>Tracheophyta</taxon>
        <taxon>Spermatophyta</taxon>
        <taxon>Magnoliopsida</taxon>
        <taxon>eudicotyledons</taxon>
        <taxon>Gunneridae</taxon>
        <taxon>Pentapetalae</taxon>
        <taxon>rosids</taxon>
        <taxon>fabids</taxon>
        <taxon>Rosales</taxon>
        <taxon>Cannabaceae</taxon>
        <taxon>Parasponia</taxon>
    </lineage>
</organism>
<dbReference type="AlphaFoldDB" id="A0A2P5AXH1"/>
<gene>
    <name evidence="1" type="ORF">PanWU01x14_290930</name>
</gene>
<comment type="caution">
    <text evidence="1">The sequence shown here is derived from an EMBL/GenBank/DDBJ whole genome shotgun (WGS) entry which is preliminary data.</text>
</comment>
<dbReference type="EMBL" id="JXTB01000419">
    <property type="protein sequence ID" value="PON41254.1"/>
    <property type="molecule type" value="Genomic_DNA"/>
</dbReference>
<protein>
    <submittedName>
        <fullName evidence="1">Uncharacterized protein</fullName>
    </submittedName>
</protein>
<proteinExistence type="predicted"/>
<name>A0A2P5AXH1_PARAD</name>
<evidence type="ECO:0000313" key="1">
    <source>
        <dbReference type="EMBL" id="PON41254.1"/>
    </source>
</evidence>
<evidence type="ECO:0000313" key="2">
    <source>
        <dbReference type="Proteomes" id="UP000237105"/>
    </source>
</evidence>
<dbReference type="Proteomes" id="UP000237105">
    <property type="component" value="Unassembled WGS sequence"/>
</dbReference>
<sequence length="47" mass="4913">RGRVSTAAKDDLPALVLTYDITSYVPGAGKLSLAMLGSLLHMHGLSD</sequence>